<organism evidence="2 3">
    <name type="scientific">Phenylobacterium terrae</name>
    <dbReference type="NCBI Taxonomy" id="2665495"/>
    <lineage>
        <taxon>Bacteria</taxon>
        <taxon>Pseudomonadati</taxon>
        <taxon>Pseudomonadota</taxon>
        <taxon>Alphaproteobacteria</taxon>
        <taxon>Caulobacterales</taxon>
        <taxon>Caulobacteraceae</taxon>
        <taxon>Phenylobacterium</taxon>
    </lineage>
</organism>
<keyword evidence="2" id="KW-0282">Flagellum</keyword>
<dbReference type="RefSeq" id="WP_377284168.1">
    <property type="nucleotide sequence ID" value="NZ_JBHRSI010000013.1"/>
</dbReference>
<keyword evidence="2" id="KW-0969">Cilium</keyword>
<comment type="caution">
    <text evidence="2">The sequence shown here is derived from an EMBL/GenBank/DDBJ whole genome shotgun (WGS) entry which is preliminary data.</text>
</comment>
<evidence type="ECO:0000313" key="3">
    <source>
        <dbReference type="Proteomes" id="UP001597237"/>
    </source>
</evidence>
<dbReference type="Pfam" id="PF10768">
    <property type="entry name" value="FliX"/>
    <property type="match status" value="1"/>
</dbReference>
<keyword evidence="3" id="KW-1185">Reference proteome</keyword>
<feature type="compositionally biased region" description="Low complexity" evidence="1">
    <location>
        <begin position="34"/>
        <end position="45"/>
    </location>
</feature>
<dbReference type="InterPro" id="IPR019704">
    <property type="entry name" value="Flagellar_assmbl_FliX_class2"/>
</dbReference>
<reference evidence="3" key="1">
    <citation type="journal article" date="2019" name="Int. J. Syst. Evol. Microbiol.">
        <title>The Global Catalogue of Microorganisms (GCM) 10K type strain sequencing project: providing services to taxonomists for standard genome sequencing and annotation.</title>
        <authorList>
            <consortium name="The Broad Institute Genomics Platform"/>
            <consortium name="The Broad Institute Genome Sequencing Center for Infectious Disease"/>
            <person name="Wu L."/>
            <person name="Ma J."/>
        </authorList>
    </citation>
    <scope>NUCLEOTIDE SEQUENCE [LARGE SCALE GENOMIC DNA]</scope>
    <source>
        <strain evidence="3">DFY28</strain>
    </source>
</reference>
<feature type="region of interest" description="Disordered" evidence="1">
    <location>
        <begin position="1"/>
        <end position="45"/>
    </location>
</feature>
<sequence length="143" mass="14584">MKVSGPSGVGSTKGSGPSRPAGGSGFRINIPSEAAGPAQVGGASGVSGVASVDALLALQASGGPLERRRRAVGRAGRILDVLDEVRIALLGGELNLATLERLRRAVREERDQTDDPALEAVLNEIETRAAVELAKHEGATRAA</sequence>
<dbReference type="EMBL" id="JBHUEY010000006">
    <property type="protein sequence ID" value="MFD1785351.1"/>
    <property type="molecule type" value="Genomic_DNA"/>
</dbReference>
<proteinExistence type="predicted"/>
<accession>A0ABW4N5X4</accession>
<protein>
    <submittedName>
        <fullName evidence="2">Flagellar assembly protein FliX</fullName>
    </submittedName>
</protein>
<gene>
    <name evidence="2" type="ORF">ACFSC0_18270</name>
</gene>
<keyword evidence="2" id="KW-0966">Cell projection</keyword>
<evidence type="ECO:0000313" key="2">
    <source>
        <dbReference type="EMBL" id="MFD1785351.1"/>
    </source>
</evidence>
<dbReference type="Proteomes" id="UP001597237">
    <property type="component" value="Unassembled WGS sequence"/>
</dbReference>
<evidence type="ECO:0000256" key="1">
    <source>
        <dbReference type="SAM" id="MobiDB-lite"/>
    </source>
</evidence>
<name>A0ABW4N5X4_9CAUL</name>